<feature type="domain" description="AAA+ ATPase" evidence="1">
    <location>
        <begin position="449"/>
        <end position="573"/>
    </location>
</feature>
<evidence type="ECO:0000313" key="2">
    <source>
        <dbReference type="EMBL" id="KAF2249062.1"/>
    </source>
</evidence>
<sequence length="664" mass="75383">MERPAAPGTLFSIHSVYEDPFLPNKWTTKYPVQAGAPVEDAESAQHALVARYRISKDPSKTLDLHSVVVQSPLLKGILARVLEGYPSITTELERLEFKAPFECFVHRWDALRVEREELVTQLAEDGPFEGRGYKQALRSYLDLLYVTLERELGSLLRQKKDLITHGVMQFKHIWTLFEPGCLIYYKAAEQDRIYKLKSSKLASVGSRKVFQLECQYVDYDGTQFGYGLETLNINDFPGTKKITKFEAYPLCFHENVEELMERLAERGRQFELYKGNHFVAYDGIAFGKAHRGEQKFSVKSRIVIDAHAYARYNQRASIEYFETPEVTQETASSGNGEETDEDCVMVDENATQKRAPAEVGKRPAVIPESKFALTTEQHLMADAKVRGYSLRDKKWFSFFIDNVKDIEWNGDAFKSLVAPQEQKDLILSFAESQIKNREHFDDFIQGKGKGIIMLLSGPPGVGKTLTAESVAETMKAPLYSIGAADLGSKPAPLEKSLHDILEMCTKWGAVLLLDEADVFMEARSTADLDRNKLVAIFLRLLEYFEGIMFLTTNRLENMDAAFESRIHLTLNYAELDKTSRRHVWATFLERSSQTKHSNVGHFADAELEKLSKVPLNGRQIKNVLKTAQLLASKYDECLGMGHLETVLKLRKANERRTASFFSGE</sequence>
<dbReference type="GO" id="GO:0016887">
    <property type="term" value="F:ATP hydrolysis activity"/>
    <property type="evidence" value="ECO:0007669"/>
    <property type="project" value="InterPro"/>
</dbReference>
<dbReference type="InterPro" id="IPR003593">
    <property type="entry name" value="AAA+_ATPase"/>
</dbReference>
<dbReference type="EMBL" id="ML987195">
    <property type="protein sequence ID" value="KAF2249062.1"/>
    <property type="molecule type" value="Genomic_DNA"/>
</dbReference>
<dbReference type="SMART" id="SM00382">
    <property type="entry name" value="AAA"/>
    <property type="match status" value="1"/>
</dbReference>
<dbReference type="Proteomes" id="UP000800094">
    <property type="component" value="Unassembled WGS sequence"/>
</dbReference>
<dbReference type="InterPro" id="IPR003959">
    <property type="entry name" value="ATPase_AAA_core"/>
</dbReference>
<dbReference type="Gene3D" id="3.40.50.300">
    <property type="entry name" value="P-loop containing nucleotide triphosphate hydrolases"/>
    <property type="match status" value="1"/>
</dbReference>
<dbReference type="PANTHER" id="PTHR46411">
    <property type="entry name" value="FAMILY ATPASE, PUTATIVE-RELATED"/>
    <property type="match status" value="1"/>
</dbReference>
<dbReference type="AlphaFoldDB" id="A0A6A6IGP3"/>
<dbReference type="GO" id="GO:0005524">
    <property type="term" value="F:ATP binding"/>
    <property type="evidence" value="ECO:0007669"/>
    <property type="project" value="InterPro"/>
</dbReference>
<keyword evidence="3" id="KW-1185">Reference proteome</keyword>
<name>A0A6A6IGP3_9PLEO</name>
<protein>
    <submittedName>
        <fullName evidence="2">P-loop containing nucleoside triphosphate hydrolase protein</fullName>
    </submittedName>
</protein>
<evidence type="ECO:0000259" key="1">
    <source>
        <dbReference type="SMART" id="SM00382"/>
    </source>
</evidence>
<dbReference type="RefSeq" id="XP_033684066.1">
    <property type="nucleotide sequence ID" value="XM_033833303.1"/>
</dbReference>
<evidence type="ECO:0000313" key="3">
    <source>
        <dbReference type="Proteomes" id="UP000800094"/>
    </source>
</evidence>
<dbReference type="InterPro" id="IPR027417">
    <property type="entry name" value="P-loop_NTPase"/>
</dbReference>
<proteinExistence type="predicted"/>
<organism evidence="2 3">
    <name type="scientific">Trematosphaeria pertusa</name>
    <dbReference type="NCBI Taxonomy" id="390896"/>
    <lineage>
        <taxon>Eukaryota</taxon>
        <taxon>Fungi</taxon>
        <taxon>Dikarya</taxon>
        <taxon>Ascomycota</taxon>
        <taxon>Pezizomycotina</taxon>
        <taxon>Dothideomycetes</taxon>
        <taxon>Pleosporomycetidae</taxon>
        <taxon>Pleosporales</taxon>
        <taxon>Massarineae</taxon>
        <taxon>Trematosphaeriaceae</taxon>
        <taxon>Trematosphaeria</taxon>
    </lineage>
</organism>
<keyword evidence="2" id="KW-0378">Hydrolase</keyword>
<reference evidence="2" key="1">
    <citation type="journal article" date="2020" name="Stud. Mycol.">
        <title>101 Dothideomycetes genomes: a test case for predicting lifestyles and emergence of pathogens.</title>
        <authorList>
            <person name="Haridas S."/>
            <person name="Albert R."/>
            <person name="Binder M."/>
            <person name="Bloem J."/>
            <person name="Labutti K."/>
            <person name="Salamov A."/>
            <person name="Andreopoulos B."/>
            <person name="Baker S."/>
            <person name="Barry K."/>
            <person name="Bills G."/>
            <person name="Bluhm B."/>
            <person name="Cannon C."/>
            <person name="Castanera R."/>
            <person name="Culley D."/>
            <person name="Daum C."/>
            <person name="Ezra D."/>
            <person name="Gonzalez J."/>
            <person name="Henrissat B."/>
            <person name="Kuo A."/>
            <person name="Liang C."/>
            <person name="Lipzen A."/>
            <person name="Lutzoni F."/>
            <person name="Magnuson J."/>
            <person name="Mondo S."/>
            <person name="Nolan M."/>
            <person name="Ohm R."/>
            <person name="Pangilinan J."/>
            <person name="Park H.-J."/>
            <person name="Ramirez L."/>
            <person name="Alfaro M."/>
            <person name="Sun H."/>
            <person name="Tritt A."/>
            <person name="Yoshinaga Y."/>
            <person name="Zwiers L.-H."/>
            <person name="Turgeon B."/>
            <person name="Goodwin S."/>
            <person name="Spatafora J."/>
            <person name="Crous P."/>
            <person name="Grigoriev I."/>
        </authorList>
    </citation>
    <scope>NUCLEOTIDE SEQUENCE</scope>
    <source>
        <strain evidence="2">CBS 122368</strain>
    </source>
</reference>
<accession>A0A6A6IGP3</accession>
<dbReference type="GeneID" id="54586633"/>
<gene>
    <name evidence="2" type="ORF">BU26DRAFT_564745</name>
</gene>
<dbReference type="InterPro" id="IPR054289">
    <property type="entry name" value="DUF7025"/>
</dbReference>
<dbReference type="PANTHER" id="PTHR46411:SF3">
    <property type="entry name" value="AAA+ ATPASE DOMAIN-CONTAINING PROTEIN"/>
    <property type="match status" value="1"/>
</dbReference>
<dbReference type="Pfam" id="PF22942">
    <property type="entry name" value="DUF7025"/>
    <property type="match status" value="1"/>
</dbReference>
<dbReference type="OrthoDB" id="10042665at2759"/>
<dbReference type="SUPFAM" id="SSF52540">
    <property type="entry name" value="P-loop containing nucleoside triphosphate hydrolases"/>
    <property type="match status" value="1"/>
</dbReference>
<dbReference type="CDD" id="cd19481">
    <property type="entry name" value="RecA-like_protease"/>
    <property type="match status" value="1"/>
</dbReference>
<dbReference type="Pfam" id="PF00004">
    <property type="entry name" value="AAA"/>
    <property type="match status" value="1"/>
</dbReference>